<dbReference type="InterPro" id="IPR011008">
    <property type="entry name" value="Dimeric_a/b-barrel"/>
</dbReference>
<name>A0ABV7LD92_9HYPH</name>
<dbReference type="SUPFAM" id="SSF54909">
    <property type="entry name" value="Dimeric alpha+beta barrel"/>
    <property type="match status" value="1"/>
</dbReference>
<keyword evidence="3" id="KW-1185">Reference proteome</keyword>
<feature type="domain" description="EthD" evidence="1">
    <location>
        <begin position="12"/>
        <end position="105"/>
    </location>
</feature>
<dbReference type="InterPro" id="IPR009799">
    <property type="entry name" value="EthD_dom"/>
</dbReference>
<dbReference type="Gene3D" id="3.30.70.100">
    <property type="match status" value="1"/>
</dbReference>
<dbReference type="EMBL" id="JBHRUV010000017">
    <property type="protein sequence ID" value="MFC3265594.1"/>
    <property type="molecule type" value="Genomic_DNA"/>
</dbReference>
<accession>A0ABV7LD92</accession>
<dbReference type="NCBIfam" id="TIGR02118">
    <property type="entry name" value="EthD family reductase"/>
    <property type="match status" value="1"/>
</dbReference>
<proteinExistence type="predicted"/>
<evidence type="ECO:0000313" key="2">
    <source>
        <dbReference type="EMBL" id="MFC3265594.1"/>
    </source>
</evidence>
<evidence type="ECO:0000259" key="1">
    <source>
        <dbReference type="Pfam" id="PF07110"/>
    </source>
</evidence>
<sequence>MIKLTFCLVRLPHLDRAEFQRYWREHHAPLVRSHAKALRLRRYVQSHALPEDAAPWLAKTRGAPEGFDGVAELWWDSMADFTHRSPEAAAAGAALLEDEKKFIDLARSPLFITEEFVALDETA</sequence>
<protein>
    <submittedName>
        <fullName evidence="2">EthD domain-containing protein</fullName>
    </submittedName>
</protein>
<comment type="caution">
    <text evidence="2">The sequence shown here is derived from an EMBL/GenBank/DDBJ whole genome shotgun (WGS) entry which is preliminary data.</text>
</comment>
<evidence type="ECO:0000313" key="3">
    <source>
        <dbReference type="Proteomes" id="UP001595536"/>
    </source>
</evidence>
<dbReference type="Pfam" id="PF07110">
    <property type="entry name" value="EthD"/>
    <property type="match status" value="1"/>
</dbReference>
<organism evidence="2 3">
    <name type="scientific">Camelimonas abortus</name>
    <dbReference type="NCBI Taxonomy" id="1017184"/>
    <lineage>
        <taxon>Bacteria</taxon>
        <taxon>Pseudomonadati</taxon>
        <taxon>Pseudomonadota</taxon>
        <taxon>Alphaproteobacteria</taxon>
        <taxon>Hyphomicrobiales</taxon>
        <taxon>Chelatococcaceae</taxon>
        <taxon>Camelimonas</taxon>
    </lineage>
</organism>
<dbReference type="RefSeq" id="WP_376831561.1">
    <property type="nucleotide sequence ID" value="NZ_JBHLWR010000006.1"/>
</dbReference>
<gene>
    <name evidence="2" type="ORF">ACFOEX_04335</name>
</gene>
<dbReference type="Proteomes" id="UP001595536">
    <property type="component" value="Unassembled WGS sequence"/>
</dbReference>
<reference evidence="3" key="1">
    <citation type="journal article" date="2019" name="Int. J. Syst. Evol. Microbiol.">
        <title>The Global Catalogue of Microorganisms (GCM) 10K type strain sequencing project: providing services to taxonomists for standard genome sequencing and annotation.</title>
        <authorList>
            <consortium name="The Broad Institute Genomics Platform"/>
            <consortium name="The Broad Institute Genome Sequencing Center for Infectious Disease"/>
            <person name="Wu L."/>
            <person name="Ma J."/>
        </authorList>
    </citation>
    <scope>NUCLEOTIDE SEQUENCE [LARGE SCALE GENOMIC DNA]</scope>
    <source>
        <strain evidence="3">CCM 7941</strain>
    </source>
</reference>